<dbReference type="InterPro" id="IPR036163">
    <property type="entry name" value="HMA_dom_sf"/>
</dbReference>
<dbReference type="InterPro" id="IPR006121">
    <property type="entry name" value="HMA_dom"/>
</dbReference>
<evidence type="ECO:0000313" key="4">
    <source>
        <dbReference type="Proteomes" id="UP000238413"/>
    </source>
</evidence>
<accession>A0ABM6T0I2</accession>
<reference evidence="3 4" key="1">
    <citation type="submission" date="2018-02" db="EMBL/GenBank/DDBJ databases">
        <title>Complete genome sequence of Streptomyces dengpaensis, the producer of angucyclines.</title>
        <authorList>
            <person name="Yumei L."/>
        </authorList>
    </citation>
    <scope>NUCLEOTIDE SEQUENCE [LARGE SCALE GENOMIC DNA]</scope>
    <source>
        <strain evidence="3 4">XZHG99</strain>
    </source>
</reference>
<protein>
    <submittedName>
        <fullName evidence="3">Copper chaperone</fullName>
    </submittedName>
</protein>
<feature type="domain" description="HMA" evidence="2">
    <location>
        <begin position="2"/>
        <end position="67"/>
    </location>
</feature>
<dbReference type="PRINTS" id="PR00944">
    <property type="entry name" value="CUEXPORT"/>
</dbReference>
<name>A0ABM6T0I2_9ACTN</name>
<dbReference type="CDD" id="cd00371">
    <property type="entry name" value="HMA"/>
    <property type="match status" value="1"/>
</dbReference>
<sequence length="72" mass="7569">MLQDVYTVTGMTCGHCVGSVSSEIGGIDGVKEVEVDLATGRVTVTSEQRLDYAAVSAAVDEAGYELTAREEK</sequence>
<dbReference type="PROSITE" id="PS01047">
    <property type="entry name" value="HMA_1"/>
    <property type="match status" value="1"/>
</dbReference>
<dbReference type="EMBL" id="CP026652">
    <property type="protein sequence ID" value="AVH60516.1"/>
    <property type="molecule type" value="Genomic_DNA"/>
</dbReference>
<evidence type="ECO:0000256" key="1">
    <source>
        <dbReference type="ARBA" id="ARBA00022723"/>
    </source>
</evidence>
<dbReference type="InterPro" id="IPR000428">
    <property type="entry name" value="Cu-bd"/>
</dbReference>
<gene>
    <name evidence="3" type="ORF">C4B68_37375</name>
</gene>
<dbReference type="RefSeq" id="WP_099502198.1">
    <property type="nucleotide sequence ID" value="NZ_CP026652.1"/>
</dbReference>
<proteinExistence type="predicted"/>
<organism evidence="3 4">
    <name type="scientific">Streptomyces dengpaensis</name>
    <dbReference type="NCBI Taxonomy" id="2049881"/>
    <lineage>
        <taxon>Bacteria</taxon>
        <taxon>Bacillati</taxon>
        <taxon>Actinomycetota</taxon>
        <taxon>Actinomycetes</taxon>
        <taxon>Kitasatosporales</taxon>
        <taxon>Streptomycetaceae</taxon>
        <taxon>Streptomyces</taxon>
    </lineage>
</organism>
<dbReference type="Pfam" id="PF00403">
    <property type="entry name" value="HMA"/>
    <property type="match status" value="1"/>
</dbReference>
<evidence type="ECO:0000259" key="2">
    <source>
        <dbReference type="PROSITE" id="PS50846"/>
    </source>
</evidence>
<keyword evidence="1" id="KW-0479">Metal-binding</keyword>
<evidence type="ECO:0000313" key="3">
    <source>
        <dbReference type="EMBL" id="AVH60516.1"/>
    </source>
</evidence>
<dbReference type="PROSITE" id="PS50846">
    <property type="entry name" value="HMA_2"/>
    <property type="match status" value="1"/>
</dbReference>
<dbReference type="Gene3D" id="3.30.70.100">
    <property type="match status" value="1"/>
</dbReference>
<keyword evidence="4" id="KW-1185">Reference proteome</keyword>
<dbReference type="SUPFAM" id="SSF55008">
    <property type="entry name" value="HMA, heavy metal-associated domain"/>
    <property type="match status" value="1"/>
</dbReference>
<dbReference type="InterPro" id="IPR017969">
    <property type="entry name" value="Heavy-metal-associated_CS"/>
</dbReference>
<dbReference type="Proteomes" id="UP000238413">
    <property type="component" value="Chromosome"/>
</dbReference>